<dbReference type="SUPFAM" id="SSF56935">
    <property type="entry name" value="Porins"/>
    <property type="match status" value="1"/>
</dbReference>
<evidence type="ECO:0000256" key="6">
    <source>
        <dbReference type="ARBA" id="ARBA00023237"/>
    </source>
</evidence>
<evidence type="ECO:0000259" key="9">
    <source>
        <dbReference type="Pfam" id="PF07715"/>
    </source>
</evidence>
<feature type="signal peptide" evidence="8">
    <location>
        <begin position="1"/>
        <end position="21"/>
    </location>
</feature>
<dbReference type="GO" id="GO:0009279">
    <property type="term" value="C:cell outer membrane"/>
    <property type="evidence" value="ECO:0007669"/>
    <property type="project" value="UniProtKB-SubCell"/>
</dbReference>
<reference evidence="10 11" key="1">
    <citation type="submission" date="2020-03" db="EMBL/GenBank/DDBJ databases">
        <title>Genomic Encyclopedia of Type Strains, Phase IV (KMG-IV): sequencing the most valuable type-strain genomes for metagenomic binning, comparative biology and taxonomic classification.</title>
        <authorList>
            <person name="Goeker M."/>
        </authorList>
    </citation>
    <scope>NUCLEOTIDE SEQUENCE [LARGE SCALE GENOMIC DNA]</scope>
    <source>
        <strain evidence="10 11">DSM 5718</strain>
    </source>
</reference>
<dbReference type="Pfam" id="PF07715">
    <property type="entry name" value="Plug"/>
    <property type="match status" value="1"/>
</dbReference>
<accession>A0A846MT90</accession>
<dbReference type="Proteomes" id="UP000537126">
    <property type="component" value="Unassembled WGS sequence"/>
</dbReference>
<comment type="subcellular location">
    <subcellularLocation>
        <location evidence="1 7">Cell outer membrane</location>
        <topology evidence="1 7">Multi-pass membrane protein</topology>
    </subcellularLocation>
</comment>
<keyword evidence="8" id="KW-0732">Signal</keyword>
<dbReference type="Gene3D" id="2.60.40.1120">
    <property type="entry name" value="Carboxypeptidase-like, regulatory domain"/>
    <property type="match status" value="1"/>
</dbReference>
<evidence type="ECO:0000256" key="8">
    <source>
        <dbReference type="SAM" id="SignalP"/>
    </source>
</evidence>
<dbReference type="InterPro" id="IPR037066">
    <property type="entry name" value="Plug_dom_sf"/>
</dbReference>
<dbReference type="Gene3D" id="2.40.170.20">
    <property type="entry name" value="TonB-dependent receptor, beta-barrel domain"/>
    <property type="match status" value="1"/>
</dbReference>
<comment type="similarity">
    <text evidence="7">Belongs to the TonB-dependent receptor family.</text>
</comment>
<evidence type="ECO:0000256" key="3">
    <source>
        <dbReference type="ARBA" id="ARBA00022452"/>
    </source>
</evidence>
<keyword evidence="5 7" id="KW-0472">Membrane</keyword>
<dbReference type="AlphaFoldDB" id="A0A846MT90"/>
<evidence type="ECO:0000313" key="11">
    <source>
        <dbReference type="Proteomes" id="UP000537126"/>
    </source>
</evidence>
<evidence type="ECO:0000256" key="4">
    <source>
        <dbReference type="ARBA" id="ARBA00022692"/>
    </source>
</evidence>
<name>A0A846MT90_9BACT</name>
<evidence type="ECO:0000256" key="5">
    <source>
        <dbReference type="ARBA" id="ARBA00023136"/>
    </source>
</evidence>
<feature type="domain" description="TonB-dependent receptor plug" evidence="9">
    <location>
        <begin position="113"/>
        <end position="230"/>
    </location>
</feature>
<dbReference type="Gene3D" id="2.170.130.10">
    <property type="entry name" value="TonB-dependent receptor, plug domain"/>
    <property type="match status" value="1"/>
</dbReference>
<proteinExistence type="inferred from homology"/>
<keyword evidence="6 7" id="KW-0998">Cell outer membrane</keyword>
<dbReference type="InterPro" id="IPR023996">
    <property type="entry name" value="TonB-dep_OMP_SusC/RagA"/>
</dbReference>
<dbReference type="EMBL" id="JAASRN010000003">
    <property type="protein sequence ID" value="NIK74542.1"/>
    <property type="molecule type" value="Genomic_DNA"/>
</dbReference>
<dbReference type="PROSITE" id="PS52016">
    <property type="entry name" value="TONB_DEPENDENT_REC_3"/>
    <property type="match status" value="1"/>
</dbReference>
<feature type="chain" id="PRO_5032979672" evidence="8">
    <location>
        <begin position="22"/>
        <end position="1011"/>
    </location>
</feature>
<dbReference type="Pfam" id="PF13715">
    <property type="entry name" value="CarbopepD_reg_2"/>
    <property type="match status" value="1"/>
</dbReference>
<evidence type="ECO:0000256" key="1">
    <source>
        <dbReference type="ARBA" id="ARBA00004571"/>
    </source>
</evidence>
<evidence type="ECO:0000313" key="10">
    <source>
        <dbReference type="EMBL" id="NIK74542.1"/>
    </source>
</evidence>
<keyword evidence="2 7" id="KW-0813">Transport</keyword>
<gene>
    <name evidence="10" type="ORF">FHS56_002067</name>
</gene>
<dbReference type="InterPro" id="IPR008969">
    <property type="entry name" value="CarboxyPept-like_regulatory"/>
</dbReference>
<evidence type="ECO:0000256" key="7">
    <source>
        <dbReference type="PROSITE-ProRule" id="PRU01360"/>
    </source>
</evidence>
<dbReference type="InterPro" id="IPR036942">
    <property type="entry name" value="Beta-barrel_TonB_sf"/>
</dbReference>
<keyword evidence="4 7" id="KW-0812">Transmembrane</keyword>
<dbReference type="InterPro" id="IPR023997">
    <property type="entry name" value="TonB-dep_OMP_SusC/RagA_CS"/>
</dbReference>
<sequence length="1011" mass="110163">MRNRVLMSFVLALLTSLWAFAQDRTISGTVKDDQGQPLPGASVYVKDNPSIGTVTDANGSFTLTVPEGATLVVDFVGYEQQVIAVGTQTSLNVALKPIGLKEVVVTSYGTIDKLSISGAVAAVKGEEFENLPLQTFDRAVQGRLSGVLVQATSGAPGGALTVRIRGTGSALASNAPLYIVDGVQIREGGLSAQGSNNVLGGINPNDIESIQVLKDASAAAIYGAQAANGVVIIRTKRGKGKARFDLNVQEGINQPLNPYKVLNGPQFAQIKKEAWENRFGPGTYYPTGAARYGDPNDPNLTNFDWVNELFRTGRLSSYSLSASKGDDRGSFFVSGAYDRQDGQIIKNYWERYVLRLNTSQQLSDRLSVDMTLNVSNQEIFGAISNDIVTSGTVGNFLNSPFFGAFVSTPTTSPYNPDGSYARRTDGLWAFNYNIVQGVNEERREGSIFKTIGSVQMNYKIVEGLRLVAFGGIDYSVNKDFNFRPATIPAFAANNGLISETYRRTFDYNTSATLNFQRTFADVHNVAAIAGGEVRRETFTRTFAQGRNLPNQGLTGLDAVATPLAVSGATSEYIRQGIFGKVQYNYAGKYYLDATLRRDGTSRFGAKNRYGTFWGVSGAWAITEEDFMDGVAFLSNLKLRVGYGKVGNAEIGNFRNLTTFASGGQYLAGPALRPNVLGNDLLTWETSYQTNIGLDFGLFADRLYGSIDLWDRKNQDLLLPVDLVDDAGSPNSITGNTDAVIRNRGIDIEIGGIPLDKGDFKWTSSFNISFLQNKVEQLPNNQERLSVGVTTLHKGQPIGVWWLPEYAGVNSANGIPMYYDVDGNITYQPTLQDNKFLGSNTPRFFGGWNNVFSYKGLSLTVFFQYQIGNKTFNGDFWANLLNGAPDGSNQSVLILDRWQQPGDITNIPKPIEGGVYSNGGGFFASSFYLEDASYVRLKQLTLSYDVPQNIMKSIGARSLRVYVQGLNLWTWTKSNLMDPEVVNANALNGALASTIINYPNPKQISAGIQLGF</sequence>
<dbReference type="InterPro" id="IPR039426">
    <property type="entry name" value="TonB-dep_rcpt-like"/>
</dbReference>
<dbReference type="InterPro" id="IPR012910">
    <property type="entry name" value="Plug_dom"/>
</dbReference>
<comment type="caution">
    <text evidence="10">The sequence shown here is derived from an EMBL/GenBank/DDBJ whole genome shotgun (WGS) entry which is preliminary data.</text>
</comment>
<dbReference type="SUPFAM" id="SSF49464">
    <property type="entry name" value="Carboxypeptidase regulatory domain-like"/>
    <property type="match status" value="1"/>
</dbReference>
<evidence type="ECO:0000256" key="2">
    <source>
        <dbReference type="ARBA" id="ARBA00022448"/>
    </source>
</evidence>
<keyword evidence="11" id="KW-1185">Reference proteome</keyword>
<dbReference type="NCBIfam" id="TIGR04057">
    <property type="entry name" value="SusC_RagA_signa"/>
    <property type="match status" value="1"/>
</dbReference>
<protein>
    <submittedName>
        <fullName evidence="10">TonB-linked SusC/RagA family outer membrane protein</fullName>
    </submittedName>
</protein>
<dbReference type="RefSeq" id="WP_166920404.1">
    <property type="nucleotide sequence ID" value="NZ_JAASRN010000003.1"/>
</dbReference>
<dbReference type="NCBIfam" id="TIGR04056">
    <property type="entry name" value="OMP_RagA_SusC"/>
    <property type="match status" value="1"/>
</dbReference>
<organism evidence="10 11">
    <name type="scientific">Thermonema lapsum</name>
    <dbReference type="NCBI Taxonomy" id="28195"/>
    <lineage>
        <taxon>Bacteria</taxon>
        <taxon>Pseudomonadati</taxon>
        <taxon>Bacteroidota</taxon>
        <taxon>Cytophagia</taxon>
        <taxon>Cytophagales</taxon>
        <taxon>Thermonemataceae</taxon>
        <taxon>Thermonema</taxon>
    </lineage>
</organism>
<keyword evidence="3 7" id="KW-1134">Transmembrane beta strand</keyword>